<gene>
    <name evidence="8" type="ORF">LSINAPIS_LOCUS1017</name>
</gene>
<evidence type="ECO:0000256" key="2">
    <source>
        <dbReference type="ARBA" id="ARBA00022525"/>
    </source>
</evidence>
<feature type="non-terminal residue" evidence="8">
    <location>
        <position position="2890"/>
    </location>
</feature>
<dbReference type="PANTHER" id="PTHR46698">
    <property type="entry name" value="CROSSVEINLESS 2"/>
    <property type="match status" value="1"/>
</dbReference>
<dbReference type="InterPro" id="IPR052424">
    <property type="entry name" value="Kielin_Chordin-BMP_Reg"/>
</dbReference>
<feature type="compositionally biased region" description="Basic and acidic residues" evidence="4">
    <location>
        <begin position="1767"/>
        <end position="1777"/>
    </location>
</feature>
<keyword evidence="3 6" id="KW-0732">Signal</keyword>
<feature type="compositionally biased region" description="Low complexity" evidence="4">
    <location>
        <begin position="1006"/>
        <end position="1017"/>
    </location>
</feature>
<evidence type="ECO:0000259" key="7">
    <source>
        <dbReference type="PROSITE" id="PS50184"/>
    </source>
</evidence>
<feature type="region of interest" description="Disordered" evidence="4">
    <location>
        <begin position="2606"/>
        <end position="2627"/>
    </location>
</feature>
<feature type="compositionally biased region" description="Polar residues" evidence="4">
    <location>
        <begin position="955"/>
        <end position="968"/>
    </location>
</feature>
<feature type="region of interest" description="Disordered" evidence="4">
    <location>
        <begin position="319"/>
        <end position="341"/>
    </location>
</feature>
<feature type="compositionally biased region" description="Low complexity" evidence="4">
    <location>
        <begin position="857"/>
        <end position="873"/>
    </location>
</feature>
<feature type="compositionally biased region" description="Polar residues" evidence="4">
    <location>
        <begin position="1753"/>
        <end position="1764"/>
    </location>
</feature>
<evidence type="ECO:0000256" key="4">
    <source>
        <dbReference type="SAM" id="MobiDB-lite"/>
    </source>
</evidence>
<evidence type="ECO:0000313" key="9">
    <source>
        <dbReference type="Proteomes" id="UP000324832"/>
    </source>
</evidence>
<dbReference type="EMBL" id="FZQP02000115">
    <property type="protein sequence ID" value="VVC87400.1"/>
    <property type="molecule type" value="Genomic_DNA"/>
</dbReference>
<feature type="compositionally biased region" description="Polar residues" evidence="4">
    <location>
        <begin position="1340"/>
        <end position="1357"/>
    </location>
</feature>
<feature type="compositionally biased region" description="Basic and acidic residues" evidence="4">
    <location>
        <begin position="1327"/>
        <end position="1337"/>
    </location>
</feature>
<dbReference type="SMART" id="SM00214">
    <property type="entry name" value="VWC"/>
    <property type="match status" value="5"/>
</dbReference>
<feature type="domain" description="VWFC" evidence="7">
    <location>
        <begin position="233"/>
        <end position="300"/>
    </location>
</feature>
<feature type="compositionally biased region" description="Polar residues" evidence="4">
    <location>
        <begin position="846"/>
        <end position="856"/>
    </location>
</feature>
<evidence type="ECO:0000313" key="8">
    <source>
        <dbReference type="EMBL" id="VVC87400.1"/>
    </source>
</evidence>
<feature type="region of interest" description="Disordered" evidence="4">
    <location>
        <begin position="1710"/>
        <end position="1740"/>
    </location>
</feature>
<dbReference type="SUPFAM" id="SSF57603">
    <property type="entry name" value="FnI-like domain"/>
    <property type="match status" value="6"/>
</dbReference>
<dbReference type="Gene3D" id="2.10.70.10">
    <property type="entry name" value="Complement Module, domain 1"/>
    <property type="match status" value="1"/>
</dbReference>
<organism evidence="8 9">
    <name type="scientific">Leptidea sinapis</name>
    <dbReference type="NCBI Taxonomy" id="189913"/>
    <lineage>
        <taxon>Eukaryota</taxon>
        <taxon>Metazoa</taxon>
        <taxon>Ecdysozoa</taxon>
        <taxon>Arthropoda</taxon>
        <taxon>Hexapoda</taxon>
        <taxon>Insecta</taxon>
        <taxon>Pterygota</taxon>
        <taxon>Neoptera</taxon>
        <taxon>Endopterygota</taxon>
        <taxon>Lepidoptera</taxon>
        <taxon>Glossata</taxon>
        <taxon>Ditrysia</taxon>
        <taxon>Papilionoidea</taxon>
        <taxon>Pieridae</taxon>
        <taxon>Dismorphiinae</taxon>
        <taxon>Leptidea</taxon>
    </lineage>
</organism>
<keyword evidence="5" id="KW-1133">Transmembrane helix</keyword>
<feature type="compositionally biased region" description="Basic and acidic residues" evidence="4">
    <location>
        <begin position="1162"/>
        <end position="1177"/>
    </location>
</feature>
<dbReference type="GO" id="GO:0005576">
    <property type="term" value="C:extracellular region"/>
    <property type="evidence" value="ECO:0007669"/>
    <property type="project" value="UniProtKB-SubCell"/>
</dbReference>
<feature type="compositionally biased region" description="Basic and acidic residues" evidence="4">
    <location>
        <begin position="1231"/>
        <end position="1241"/>
    </location>
</feature>
<feature type="region of interest" description="Disordered" evidence="4">
    <location>
        <begin position="811"/>
        <end position="1040"/>
    </location>
</feature>
<feature type="compositionally biased region" description="Polar residues" evidence="4">
    <location>
        <begin position="923"/>
        <end position="940"/>
    </location>
</feature>
<dbReference type="InterPro" id="IPR001007">
    <property type="entry name" value="VWF_dom"/>
</dbReference>
<dbReference type="PROSITE" id="PS51257">
    <property type="entry name" value="PROKAR_LIPOPROTEIN"/>
    <property type="match status" value="1"/>
</dbReference>
<feature type="signal peptide" evidence="6">
    <location>
        <begin position="1"/>
        <end position="22"/>
    </location>
</feature>
<evidence type="ECO:0000256" key="1">
    <source>
        <dbReference type="ARBA" id="ARBA00004613"/>
    </source>
</evidence>
<comment type="subcellular location">
    <subcellularLocation>
        <location evidence="1">Secreted</location>
    </subcellularLocation>
</comment>
<feature type="compositionally biased region" description="Basic and acidic residues" evidence="4">
    <location>
        <begin position="901"/>
        <end position="917"/>
    </location>
</feature>
<evidence type="ECO:0000256" key="3">
    <source>
        <dbReference type="ARBA" id="ARBA00022729"/>
    </source>
</evidence>
<feature type="compositionally biased region" description="Polar residues" evidence="4">
    <location>
        <begin position="891"/>
        <end position="900"/>
    </location>
</feature>
<feature type="compositionally biased region" description="Low complexity" evidence="4">
    <location>
        <begin position="1151"/>
        <end position="1161"/>
    </location>
</feature>
<dbReference type="PROSITE" id="PS50184">
    <property type="entry name" value="VWFC_2"/>
    <property type="match status" value="1"/>
</dbReference>
<dbReference type="Proteomes" id="UP000324832">
    <property type="component" value="Unassembled WGS sequence"/>
</dbReference>
<keyword evidence="2" id="KW-0964">Secreted</keyword>
<feature type="compositionally biased region" description="Polar residues" evidence="4">
    <location>
        <begin position="1183"/>
        <end position="1197"/>
    </location>
</feature>
<evidence type="ECO:0000256" key="5">
    <source>
        <dbReference type="SAM" id="Phobius"/>
    </source>
</evidence>
<feature type="compositionally biased region" description="Basic and acidic residues" evidence="4">
    <location>
        <begin position="969"/>
        <end position="979"/>
    </location>
</feature>
<proteinExistence type="predicted"/>
<feature type="compositionally biased region" description="Basic and acidic residues" evidence="4">
    <location>
        <begin position="1359"/>
        <end position="1369"/>
    </location>
</feature>
<feature type="region of interest" description="Disordered" evidence="4">
    <location>
        <begin position="1085"/>
        <end position="1304"/>
    </location>
</feature>
<reference evidence="8 9" key="1">
    <citation type="submission" date="2017-07" db="EMBL/GenBank/DDBJ databases">
        <authorList>
            <person name="Talla V."/>
            <person name="Backstrom N."/>
        </authorList>
    </citation>
    <scope>NUCLEOTIDE SEQUENCE [LARGE SCALE GENOMIC DNA]</scope>
</reference>
<name>A0A5E4PQN1_9NEOP</name>
<sequence>MDQWRAAAALLALAACFVTTIAAPTSNQTALDLYEGSTEGCYYNFQHYGEGDRIMTNEPCLNCTCHNRMLMCYLKVCPFTKAIGQDCTVEKRADQCCPIVTCPDVPVDLLTSTSTSSPAEYGATGIGKLDKYGCSINNKYFPEGSKVPSTPNKPCEHCYCIRNMTTCVMQECTLHVDGCTPIYHKDVCCPIRYSCDHPEDEIPLLDDMTTTVRPTPGFLLTTTTMMPVTQTTQNCVHDDQIFADGALIKTEKACEHCYCMKGDIVCVVQECGTPMENEGKNCTSIPPRHGQCCPDTYICEGDEIQSEPAQTSLYEDITTTSPPRRVAEGSGYRNEPGEPITETGIFENENEGSGEELSLTTSSFDTTTIKNYTPERTSEITGLYTDMDKNLITAITGKVEEDIHDSTESILPSNTIPDTSRDTITSEPRATTLKVDEHTLQETTEVVTSPTEPFSETLVAEGTTTPKEHLVTDTSLDKSTQLDEEFLLATKLPSDDILPEMTSNLSNDITTEKLLEIEQPSKIDNTSQTESPKILVSEVTPTSTDKINLPDITTINTNENEIIEDESLGHQPGRIPGEGDCLLGGITYRNNSNVPTSSKCHSSCRCVSSIIKCDPIVCTPPLEYMENMNDCEPIYDSADSCCPTYVCNTKETTAPESHSQMSGTETSKPTLECKGDECHIIESPKPSTPIVINNENCGENGCIQENVPKCNDDKCGIEIEKPIPEKCTSEVGCQVPVVKPCEDDNCHPQEVTPESTKKEVQNNICDDDQNCENLNDERDESAICTNNDCRRKEHGQIELNVPCIGDSCTKEKDSDQTSNTFTSLQQTTPKLIMTSEDDSKSESDIGPTQQATETSLEQTTPAQQTTETSLEQTTPKKVSTIEDESKVESAQPITGSSLDQTTERKITTGEDNSKLEPDIEPAQLTTESSLQETTHKQITISEDDSKLESDAEPAQLTTVSSLEQTTQKKITDGEDDSKLEQTTQKRVITGEDESKLGSDIESAQATTETSLEPTTPTKITTGEDGSKTEFNIKPAEPTFGTSFEQTTLNMLISNEGDTKLENDEEPAQLTTETLLQQSMTTIEIDGKDDSKLVSNSEPVQPTTETSLEQTTPKTVEPAQLTTESSLEQTTPKKITTIQNDSKLESDIEPSQPTTELLLEQTTPKKIETGEVDSKFESDIEPAQPTTESPLQQTTQKKITAGEDDSKLESDTEPAQPTTESSPEQTTQKKVTTGEDESKLGSDIESEQATTEISIELTMPTKMTTAEGNSKLESDIEPAQPTTELSLDQTTQKNITTGEDDSKLESDIEVARATTETLLEQTTPKKIIAGEDDSKLESDIASAQSTTELSLEQTTPKKITTGEDESKLESDTASAEPNIESLLKLTTPKAITSDEDDSKLESDVEPTKPIPEKEEGTNHPLRDKFQDEYTTVSNSDVNKYESTEAVITNLYHVTTETIQSTASIEEDSAKFEHSTESPDTTIQLHTTELPELDNDGKIYNEISQDDSKPEHQTTQKSIITTQEADLDMTTLLYKPSQESTKDDQPQLVTERIRDETQTDGLISPGETEESNPQYIDTDSVKETVAPVNNDITTTNIGQSDVDHTTEISEMFINNKETDSKSTESPIAGNKVTEREMTTSVLLDIQTKTPPIYEEELKPTEILGSAEDVEKHSTVVGEFTSPNSITVQSSSETYQTSQTFSDELDKLTTLGLSESTSHPKPHKDYNEEQAQTTVSTHDDDNVLPGLTLMDEITSSSTDTVTETNEQADTEPKLTTPKDTKLGEVVTPSYEPEKTTLEILDSDVEKQTEKQYTIPEKELYTTSLPGATEISMEQQTEMVPTSERIRTTPSNIFNKEISQTDYIFTSVGTTKAPLDDFAENTTPKTIELVTKQDELDQKSTINVEDQNIETKTNKPDLLDDEKYTTLSLFATEDKATTIADEYQGTKKYGDEQQTDQPTMLEIDVTSHPDISFTQEAAITTTKEQQLDVTTDSSNKIVTSQAGSESDTDATYGPYPVTVQPVRVSDFTPKEPHIEFEQSTIVSGTHVKPEGGATEATQLFQTVTLEEEIIKPTPDIKPVETERPMSLVTSKPDTSTETLDMDQYTVSHDLYSSVSMQTKPDENEFVTTEKVQYSIDLIQNTATHKTSDDTTPFTKAPIIDETPLTEYEATSRKTTITDKDGVKPTLITTIPQTVVTEKSSTEYITQAISEDVTTPGTEYNVNDETISITDNPIIEKTSQDIRDQPKITEITYTTDNQYSSTSQLPQEIVEDSSPKVTLVTKSPQSLTTEKEDILLNSEEVRTTLSDDAFTNKPITTVVESSTSIEEGLRIKTTSEASISEPHMNIVTTEGPISRDRITTETEDQATISAVLPDEIKTDKYDDLHTLQPFTSEDKYSTHLPEISDQNTHAYDITTTKIPEESPTESIEIHVADTELPEELETKPFDNKSTTQGIFTTKETGPKDSITSIEVTTESKYQDYETTPYFVELEEHTHVIPETSVTPVSDISTEELTEIHTTERGDQILSDEKLQGDLTTEEPHITTSKYDSPTTVLYDSKLSTISPQKVTVKDTAVEEEKQETIAVYLEPSTSTQLPVQNEEGLISVPIETEKPLYPSTESDKTSIGNELPKEESLETKTPYLDKTTMAPDHIMTSHEETTMATISSKIPDVKPEEKPAESITSTFAPVTSKPVMSDVQPTEDLVPDFPPTGVSGYGQEPDYVEEDQAFGPGTCRYGGKVYVSAQQIPRDDPCDFCFCFRSDIICLQQSCPPPIHGCHEEPIQGFCCPRYECPVSMATTLNVTTTTTTTTTTLPPHFLPHAYKGAAQRRGCQIKGHSYKVGEVVRSSSGPCLHCTCGGDGQMKCDPKVCTPEPMLRQMIAAAYIVIHIIIIFVYNYCK</sequence>
<feature type="compositionally biased region" description="Polar residues" evidence="4">
    <location>
        <begin position="816"/>
        <end position="829"/>
    </location>
</feature>
<feature type="chain" id="PRO_5022769596" description="VWFC domain-containing protein" evidence="6">
    <location>
        <begin position="23"/>
        <end position="2890"/>
    </location>
</feature>
<feature type="region of interest" description="Disordered" evidence="4">
    <location>
        <begin position="1322"/>
        <end position="1435"/>
    </location>
</feature>
<dbReference type="PANTHER" id="PTHR46698:SF3">
    <property type="entry name" value="TENECTIN ISOFORM 1-RELATED"/>
    <property type="match status" value="1"/>
</dbReference>
<protein>
    <recommendedName>
        <fullName evidence="7">VWFC domain-containing protein</fullName>
    </recommendedName>
</protein>
<feature type="compositionally biased region" description="Polar residues" evidence="4">
    <location>
        <begin position="1212"/>
        <end position="1230"/>
    </location>
</feature>
<feature type="compositionally biased region" description="Basic and acidic residues" evidence="4">
    <location>
        <begin position="988"/>
        <end position="998"/>
    </location>
</feature>
<feature type="compositionally biased region" description="Basic and acidic residues" evidence="4">
    <location>
        <begin position="1398"/>
        <end position="1426"/>
    </location>
</feature>
<feature type="compositionally biased region" description="Polar residues" evidence="4">
    <location>
        <begin position="1279"/>
        <end position="1296"/>
    </location>
</feature>
<evidence type="ECO:0000256" key="6">
    <source>
        <dbReference type="SAM" id="SignalP"/>
    </source>
</evidence>
<keyword evidence="9" id="KW-1185">Reference proteome</keyword>
<feature type="compositionally biased region" description="Polar residues" evidence="4">
    <location>
        <begin position="1092"/>
        <end position="1140"/>
    </location>
</feature>
<feature type="region of interest" description="Disordered" evidence="4">
    <location>
        <begin position="1753"/>
        <end position="1777"/>
    </location>
</feature>
<accession>A0A5E4PQN1</accession>
<feature type="compositionally biased region" description="Basic and acidic residues" evidence="4">
    <location>
        <begin position="1199"/>
        <end position="1209"/>
    </location>
</feature>
<feature type="transmembrane region" description="Helical" evidence="5">
    <location>
        <begin position="2870"/>
        <end position="2889"/>
    </location>
</feature>
<keyword evidence="5" id="KW-0472">Membrane</keyword>
<keyword evidence="5" id="KW-0812">Transmembrane</keyword>